<dbReference type="EMBL" id="CP042806">
    <property type="protein sequence ID" value="QEE27238.1"/>
    <property type="molecule type" value="Genomic_DNA"/>
</dbReference>
<keyword evidence="1" id="KW-1133">Transmembrane helix</keyword>
<protein>
    <submittedName>
        <fullName evidence="2">Uncharacterized protein</fullName>
    </submittedName>
</protein>
<dbReference type="AlphaFoldDB" id="A0A5B9E5G1"/>
<proteinExistence type="predicted"/>
<evidence type="ECO:0000313" key="3">
    <source>
        <dbReference type="Proteomes" id="UP000321820"/>
    </source>
</evidence>
<dbReference type="KEGG" id="talb:FTW19_03950"/>
<dbReference type="Proteomes" id="UP000321820">
    <property type="component" value="Chromosome"/>
</dbReference>
<keyword evidence="3" id="KW-1185">Reference proteome</keyword>
<dbReference type="RefSeq" id="WP_147646431.1">
    <property type="nucleotide sequence ID" value="NZ_CP042806.1"/>
</dbReference>
<keyword evidence="1" id="KW-0812">Transmembrane</keyword>
<gene>
    <name evidence="2" type="ORF">FTW19_03950</name>
</gene>
<keyword evidence="1" id="KW-0472">Membrane</keyword>
<evidence type="ECO:0000256" key="1">
    <source>
        <dbReference type="SAM" id="Phobius"/>
    </source>
</evidence>
<organism evidence="2 3">
    <name type="scientific">Terriglobus albidus</name>
    <dbReference type="NCBI Taxonomy" id="1592106"/>
    <lineage>
        <taxon>Bacteria</taxon>
        <taxon>Pseudomonadati</taxon>
        <taxon>Acidobacteriota</taxon>
        <taxon>Terriglobia</taxon>
        <taxon>Terriglobales</taxon>
        <taxon>Acidobacteriaceae</taxon>
        <taxon>Terriglobus</taxon>
    </lineage>
</organism>
<evidence type="ECO:0000313" key="2">
    <source>
        <dbReference type="EMBL" id="QEE27238.1"/>
    </source>
</evidence>
<accession>A0A5B9E5G1</accession>
<dbReference type="OrthoDB" id="123068at2"/>
<reference evidence="2 3" key="1">
    <citation type="submission" date="2019-08" db="EMBL/GenBank/DDBJ databases">
        <title>Complete genome sequence of Terriglobus albidus strain ORNL.</title>
        <authorList>
            <person name="Podar M."/>
        </authorList>
    </citation>
    <scope>NUCLEOTIDE SEQUENCE [LARGE SCALE GENOMIC DNA]</scope>
    <source>
        <strain evidence="2 3">ORNL</strain>
    </source>
</reference>
<feature type="transmembrane region" description="Helical" evidence="1">
    <location>
        <begin position="12"/>
        <end position="31"/>
    </location>
</feature>
<sequence>MGAWLLHKLAWTLGIGAVVAMMLYMGDWAVWRIRVARGGGMGQVQRTEVQVASLKGNKLEYYYGGQWMAACSKSIFPQAGEGACWWIERHREVIQRY</sequence>
<name>A0A5B9E5G1_9BACT</name>